<name>A0ABY7MG45_9BRAD</name>
<reference evidence="1" key="1">
    <citation type="submission" date="2021-12" db="EMBL/GenBank/DDBJ databases">
        <title>Bradyrhizobium xenonodulans sp. nov.</title>
        <authorList>
            <person name="Claassens R."/>
            <person name="Venter S.N."/>
            <person name="Beukes C.W."/>
            <person name="Stepkowski T."/>
            <person name="Steenkamp E.T."/>
        </authorList>
    </citation>
    <scope>NUCLEOTIDE SEQUENCE</scope>
    <source>
        <strain evidence="1">14AB</strain>
    </source>
</reference>
<dbReference type="EMBL" id="CP089391">
    <property type="protein sequence ID" value="WBL75632.1"/>
    <property type="molecule type" value="Genomic_DNA"/>
</dbReference>
<proteinExistence type="predicted"/>
<evidence type="ECO:0000313" key="2">
    <source>
        <dbReference type="Proteomes" id="UP001179614"/>
    </source>
</evidence>
<dbReference type="InterPro" id="IPR038026">
    <property type="entry name" value="MtlR-like_sf"/>
</dbReference>
<evidence type="ECO:0008006" key="3">
    <source>
        <dbReference type="Google" id="ProtNLM"/>
    </source>
</evidence>
<accession>A0ABY7MG45</accession>
<sequence>MSWFVSDPMKYRHALIEIPKQRDRGAAIVATSVLEEHLLEAIQSKLDRHDPVEKKVFSGYGPLATFSSRIDMGLLLGLYSVGHHKRMHLIRRIRNNFAHSMHPISFKSQSADCSKLVSSRTYREMNKVFDAITTPEQPQIRLSMFRSSTNPRTQFLRGVQLACMVLCIQIILNKRDKGQEVSGKLSQV</sequence>
<dbReference type="Proteomes" id="UP001179614">
    <property type="component" value="Chromosome"/>
</dbReference>
<dbReference type="RefSeq" id="WP_270160455.1">
    <property type="nucleotide sequence ID" value="NZ_CP089391.1"/>
</dbReference>
<dbReference type="SUPFAM" id="SSF158668">
    <property type="entry name" value="MtlR-like"/>
    <property type="match status" value="1"/>
</dbReference>
<gene>
    <name evidence="1" type="ORF">I3J27_21605</name>
</gene>
<dbReference type="PANTHER" id="PTHR37941:SF1">
    <property type="entry name" value="FUMARASE E-RELATED"/>
    <property type="match status" value="1"/>
</dbReference>
<organism evidence="1 2">
    <name type="scientific">Bradyrhizobium xenonodulans</name>
    <dbReference type="NCBI Taxonomy" id="2736875"/>
    <lineage>
        <taxon>Bacteria</taxon>
        <taxon>Pseudomonadati</taxon>
        <taxon>Pseudomonadota</taxon>
        <taxon>Alphaproteobacteria</taxon>
        <taxon>Hyphomicrobiales</taxon>
        <taxon>Nitrobacteraceae</taxon>
        <taxon>Bradyrhizobium</taxon>
    </lineage>
</organism>
<dbReference type="Gene3D" id="1.20.120.330">
    <property type="entry name" value="Nucleotidyltransferases domain 2"/>
    <property type="match status" value="1"/>
</dbReference>
<evidence type="ECO:0000313" key="1">
    <source>
        <dbReference type="EMBL" id="WBL75632.1"/>
    </source>
</evidence>
<dbReference type="InterPro" id="IPR007761">
    <property type="entry name" value="MtlR-like"/>
</dbReference>
<dbReference type="PANTHER" id="PTHR37941">
    <property type="entry name" value="FUMARASE E-RELATED"/>
    <property type="match status" value="1"/>
</dbReference>
<keyword evidence="2" id="KW-1185">Reference proteome</keyword>
<protein>
    <recommendedName>
        <fullName evidence="3">Mannitol operon repressor</fullName>
    </recommendedName>
</protein>